<proteinExistence type="predicted"/>
<dbReference type="Pfam" id="PF10002">
    <property type="entry name" value="DUF2243"/>
    <property type="match status" value="1"/>
</dbReference>
<keyword evidence="1" id="KW-0472">Membrane</keyword>
<name>A0ABR6MYG3_9DEIO</name>
<feature type="transmembrane region" description="Helical" evidence="1">
    <location>
        <begin position="122"/>
        <end position="144"/>
    </location>
</feature>
<dbReference type="EMBL" id="JACHFV010000015">
    <property type="protein sequence ID" value="MBB5296931.1"/>
    <property type="molecule type" value="Genomic_DNA"/>
</dbReference>
<keyword evidence="1" id="KW-0812">Transmembrane</keyword>
<keyword evidence="3" id="KW-1185">Reference proteome</keyword>
<sequence>MAQPALTRTGPGRSLWSGVLLGIGFMAAVDEIVFHQILAWHHFYDRSTPAVSLLSDGLLHASELVALVAGMFMMADLLRSRAFVPLFFWAGLFLGLAAFQLFDGVVDHKVLQLHQVRYGVPILLYDLAWNLAGLALLLIGALLWRRASRRRRAGP</sequence>
<dbReference type="InterPro" id="IPR018719">
    <property type="entry name" value="DUF2243_membrane"/>
</dbReference>
<organism evidence="2 3">
    <name type="scientific">Deinococcus metallilatus</name>
    <dbReference type="NCBI Taxonomy" id="1211322"/>
    <lineage>
        <taxon>Bacteria</taxon>
        <taxon>Thermotogati</taxon>
        <taxon>Deinococcota</taxon>
        <taxon>Deinococci</taxon>
        <taxon>Deinococcales</taxon>
        <taxon>Deinococcaceae</taxon>
        <taxon>Deinococcus</taxon>
    </lineage>
</organism>
<reference evidence="2 3" key="1">
    <citation type="submission" date="2020-08" db="EMBL/GenBank/DDBJ databases">
        <title>Genomic Encyclopedia of Type Strains, Phase IV (KMG-IV): sequencing the most valuable type-strain genomes for metagenomic binning, comparative biology and taxonomic classification.</title>
        <authorList>
            <person name="Goeker M."/>
        </authorList>
    </citation>
    <scope>NUCLEOTIDE SEQUENCE [LARGE SCALE GENOMIC DNA]</scope>
    <source>
        <strain evidence="2 3">DSM 105434</strain>
    </source>
</reference>
<evidence type="ECO:0000313" key="2">
    <source>
        <dbReference type="EMBL" id="MBB5296931.1"/>
    </source>
</evidence>
<dbReference type="RefSeq" id="WP_146719765.1">
    <property type="nucleotide sequence ID" value="NZ_BSUI01000011.1"/>
</dbReference>
<accession>A0ABR6MYG3</accession>
<feature type="transmembrane region" description="Helical" evidence="1">
    <location>
        <begin position="82"/>
        <end position="102"/>
    </location>
</feature>
<keyword evidence="1" id="KW-1133">Transmembrane helix</keyword>
<gene>
    <name evidence="2" type="ORF">HNQ10_003791</name>
</gene>
<comment type="caution">
    <text evidence="2">The sequence shown here is derived from an EMBL/GenBank/DDBJ whole genome shotgun (WGS) entry which is preliminary data.</text>
</comment>
<feature type="transmembrane region" description="Helical" evidence="1">
    <location>
        <begin position="15"/>
        <end position="38"/>
    </location>
</feature>
<protein>
    <submittedName>
        <fullName evidence="2">Membrane protein</fullName>
    </submittedName>
</protein>
<feature type="transmembrane region" description="Helical" evidence="1">
    <location>
        <begin position="58"/>
        <end position="75"/>
    </location>
</feature>
<evidence type="ECO:0000313" key="3">
    <source>
        <dbReference type="Proteomes" id="UP000536909"/>
    </source>
</evidence>
<dbReference type="Proteomes" id="UP000536909">
    <property type="component" value="Unassembled WGS sequence"/>
</dbReference>
<evidence type="ECO:0000256" key="1">
    <source>
        <dbReference type="SAM" id="Phobius"/>
    </source>
</evidence>